<dbReference type="Proteomes" id="UP000499080">
    <property type="component" value="Unassembled WGS sequence"/>
</dbReference>
<gene>
    <name evidence="2" type="ORF">AVEN_50217_1</name>
    <name evidence="3" type="ORF">AVEN_64914_1</name>
</gene>
<organism evidence="3 4">
    <name type="scientific">Araneus ventricosus</name>
    <name type="common">Orbweaver spider</name>
    <name type="synonym">Epeira ventricosa</name>
    <dbReference type="NCBI Taxonomy" id="182803"/>
    <lineage>
        <taxon>Eukaryota</taxon>
        <taxon>Metazoa</taxon>
        <taxon>Ecdysozoa</taxon>
        <taxon>Arthropoda</taxon>
        <taxon>Chelicerata</taxon>
        <taxon>Arachnida</taxon>
        <taxon>Araneae</taxon>
        <taxon>Araneomorphae</taxon>
        <taxon>Entelegynae</taxon>
        <taxon>Araneoidea</taxon>
        <taxon>Araneidae</taxon>
        <taxon>Araneus</taxon>
    </lineage>
</organism>
<proteinExistence type="predicted"/>
<evidence type="ECO:0000313" key="4">
    <source>
        <dbReference type="Proteomes" id="UP000499080"/>
    </source>
</evidence>
<dbReference type="AlphaFoldDB" id="A0A4Y2X2V7"/>
<evidence type="ECO:0000256" key="1">
    <source>
        <dbReference type="SAM" id="MobiDB-lite"/>
    </source>
</evidence>
<feature type="region of interest" description="Disordered" evidence="1">
    <location>
        <begin position="1"/>
        <end position="22"/>
    </location>
</feature>
<reference evidence="3 4" key="1">
    <citation type="journal article" date="2019" name="Sci. Rep.">
        <title>Orb-weaving spider Araneus ventricosus genome elucidates the spidroin gene catalogue.</title>
        <authorList>
            <person name="Kono N."/>
            <person name="Nakamura H."/>
            <person name="Ohtoshi R."/>
            <person name="Moran D.A.P."/>
            <person name="Shinohara A."/>
            <person name="Yoshida Y."/>
            <person name="Fujiwara M."/>
            <person name="Mori M."/>
            <person name="Tomita M."/>
            <person name="Arakawa K."/>
        </authorList>
    </citation>
    <scope>NUCLEOTIDE SEQUENCE [LARGE SCALE GENOMIC DNA]</scope>
</reference>
<sequence>MNEPPLKTPCRPQSSGLPTSGKGVRDAPFLEAPMLENFIVSLASFLNIKRYVSYRRAKIYFSFGLHQSPVTNSILFVRTVSVTGDRQYTFLLDCISHR</sequence>
<accession>A0A4Y2X2V7</accession>
<protein>
    <submittedName>
        <fullName evidence="3">Uncharacterized protein</fullName>
    </submittedName>
</protein>
<dbReference type="EMBL" id="BGPR01070458">
    <property type="protein sequence ID" value="GBO43891.1"/>
    <property type="molecule type" value="Genomic_DNA"/>
</dbReference>
<keyword evidence="4" id="KW-1185">Reference proteome</keyword>
<dbReference type="EMBL" id="BGPR01070376">
    <property type="protein sequence ID" value="GBO43817.1"/>
    <property type="molecule type" value="Genomic_DNA"/>
</dbReference>
<comment type="caution">
    <text evidence="3">The sequence shown here is derived from an EMBL/GenBank/DDBJ whole genome shotgun (WGS) entry which is preliminary data.</text>
</comment>
<name>A0A4Y2X2V7_ARAVE</name>
<evidence type="ECO:0000313" key="3">
    <source>
        <dbReference type="EMBL" id="GBO43891.1"/>
    </source>
</evidence>
<evidence type="ECO:0000313" key="2">
    <source>
        <dbReference type="EMBL" id="GBO43817.1"/>
    </source>
</evidence>